<gene>
    <name evidence="2" type="ORF">POM88_016413</name>
</gene>
<feature type="compositionally biased region" description="Basic and acidic residues" evidence="1">
    <location>
        <begin position="75"/>
        <end position="85"/>
    </location>
</feature>
<proteinExistence type="predicted"/>
<protein>
    <submittedName>
        <fullName evidence="2">Uncharacterized protein</fullName>
    </submittedName>
</protein>
<dbReference type="EMBL" id="JAUIZM010000004">
    <property type="protein sequence ID" value="KAK1388235.1"/>
    <property type="molecule type" value="Genomic_DNA"/>
</dbReference>
<dbReference type="AlphaFoldDB" id="A0AAD8IM52"/>
<evidence type="ECO:0000313" key="3">
    <source>
        <dbReference type="Proteomes" id="UP001237642"/>
    </source>
</evidence>
<evidence type="ECO:0000256" key="1">
    <source>
        <dbReference type="SAM" id="MobiDB-lite"/>
    </source>
</evidence>
<dbReference type="Proteomes" id="UP001237642">
    <property type="component" value="Unassembled WGS sequence"/>
</dbReference>
<organism evidence="2 3">
    <name type="scientific">Heracleum sosnowskyi</name>
    <dbReference type="NCBI Taxonomy" id="360622"/>
    <lineage>
        <taxon>Eukaryota</taxon>
        <taxon>Viridiplantae</taxon>
        <taxon>Streptophyta</taxon>
        <taxon>Embryophyta</taxon>
        <taxon>Tracheophyta</taxon>
        <taxon>Spermatophyta</taxon>
        <taxon>Magnoliopsida</taxon>
        <taxon>eudicotyledons</taxon>
        <taxon>Gunneridae</taxon>
        <taxon>Pentapetalae</taxon>
        <taxon>asterids</taxon>
        <taxon>campanulids</taxon>
        <taxon>Apiales</taxon>
        <taxon>Apiaceae</taxon>
        <taxon>Apioideae</taxon>
        <taxon>apioid superclade</taxon>
        <taxon>Tordylieae</taxon>
        <taxon>Tordyliinae</taxon>
        <taxon>Heracleum</taxon>
    </lineage>
</organism>
<name>A0AAD8IM52_9APIA</name>
<feature type="compositionally biased region" description="Polar residues" evidence="1">
    <location>
        <begin position="113"/>
        <end position="162"/>
    </location>
</feature>
<reference evidence="2" key="2">
    <citation type="submission" date="2023-05" db="EMBL/GenBank/DDBJ databases">
        <authorList>
            <person name="Schelkunov M.I."/>
        </authorList>
    </citation>
    <scope>NUCLEOTIDE SEQUENCE</scope>
    <source>
        <strain evidence="2">Hsosn_3</strain>
        <tissue evidence="2">Leaf</tissue>
    </source>
</reference>
<feature type="region of interest" description="Disordered" evidence="1">
    <location>
        <begin position="113"/>
        <end position="186"/>
    </location>
</feature>
<sequence>MVFNSKESFNREGLGYNANFPPKREVQNPKTSKIATLKSSSNKCSYCNVSGYTSLYCKAKEGEMKGKYKWIPKGEKPKKGKETKVAQKKPNVVKNNLKQSKFHYHQKPIGFQQRNMKNQASTSTNNTRHSNVPKQGYNDRNPNGNGYTRNLNTHSMPRNMSHANGGYRTFKRCVKGRDSKSGNNPS</sequence>
<comment type="caution">
    <text evidence="2">The sequence shown here is derived from an EMBL/GenBank/DDBJ whole genome shotgun (WGS) entry which is preliminary data.</text>
</comment>
<feature type="region of interest" description="Disordered" evidence="1">
    <location>
        <begin position="75"/>
        <end position="97"/>
    </location>
</feature>
<accession>A0AAD8IM52</accession>
<evidence type="ECO:0000313" key="2">
    <source>
        <dbReference type="EMBL" id="KAK1388235.1"/>
    </source>
</evidence>
<reference evidence="2" key="1">
    <citation type="submission" date="2023-02" db="EMBL/GenBank/DDBJ databases">
        <title>Genome of toxic invasive species Heracleum sosnowskyi carries increased number of genes despite the absence of recent whole-genome duplications.</title>
        <authorList>
            <person name="Schelkunov M."/>
            <person name="Shtratnikova V."/>
            <person name="Makarenko M."/>
            <person name="Klepikova A."/>
            <person name="Omelchenko D."/>
            <person name="Novikova G."/>
            <person name="Obukhova E."/>
            <person name="Bogdanov V."/>
            <person name="Penin A."/>
            <person name="Logacheva M."/>
        </authorList>
    </citation>
    <scope>NUCLEOTIDE SEQUENCE</scope>
    <source>
        <strain evidence="2">Hsosn_3</strain>
        <tissue evidence="2">Leaf</tissue>
    </source>
</reference>
<keyword evidence="3" id="KW-1185">Reference proteome</keyword>